<dbReference type="PROSITE" id="PS50125">
    <property type="entry name" value="GUANYLATE_CYCLASE_2"/>
    <property type="match status" value="1"/>
</dbReference>
<proteinExistence type="predicted"/>
<dbReference type="RefSeq" id="WP_163606417.1">
    <property type="nucleotide sequence ID" value="NZ_JAABOO010000002.1"/>
</dbReference>
<feature type="transmembrane region" description="Helical" evidence="1">
    <location>
        <begin position="51"/>
        <end position="78"/>
    </location>
</feature>
<keyword evidence="4" id="KW-1185">Reference proteome</keyword>
<dbReference type="Gene3D" id="3.30.70.1230">
    <property type="entry name" value="Nucleotide cyclase"/>
    <property type="match status" value="1"/>
</dbReference>
<protein>
    <submittedName>
        <fullName evidence="3">Adenylate/guanylate cyclase domain-containing protein</fullName>
    </submittedName>
</protein>
<dbReference type="PANTHER" id="PTHR43081:SF1">
    <property type="entry name" value="ADENYLATE CYCLASE, TERMINAL-DIFFERENTIATION SPECIFIC"/>
    <property type="match status" value="1"/>
</dbReference>
<dbReference type="SUPFAM" id="SSF55073">
    <property type="entry name" value="Nucleotide cyclase"/>
    <property type="match status" value="1"/>
</dbReference>
<keyword evidence="1" id="KW-0472">Membrane</keyword>
<keyword evidence="1" id="KW-1133">Transmembrane helix</keyword>
<reference evidence="3 4" key="1">
    <citation type="submission" date="2020-01" db="EMBL/GenBank/DDBJ databases">
        <title>Leptobacterium flavescens.</title>
        <authorList>
            <person name="Wang G."/>
        </authorList>
    </citation>
    <scope>NUCLEOTIDE SEQUENCE [LARGE SCALE GENOMIC DNA]</scope>
    <source>
        <strain evidence="3 4">KCTC 22160</strain>
    </source>
</reference>
<keyword evidence="1" id="KW-0812">Transmembrane</keyword>
<dbReference type="InterPro" id="IPR029787">
    <property type="entry name" value="Nucleotide_cyclase"/>
</dbReference>
<dbReference type="Pfam" id="PF00211">
    <property type="entry name" value="Guanylate_cyc"/>
    <property type="match status" value="1"/>
</dbReference>
<sequence>MLLSPKFKRNFRRVLPVALIWLIFGAVFVLIEKGLLADSTEYPATGTTYDFWASFPRVVIGSFIGGLLIGSIEVFFLNRLFRRQRFGVKLIFKTFIYVILICTFLIFLGLAINSAILGLPMNDPSVKKNVAYFVIDFAFWSTAIYIGIIVLVSLFVLEMGDNLGQGVLKNFITGKYHNPIEETRIFMFLDMKSSTTIAEHLGHVKYFKLLRAYYATMTNAVVRSSGEVYQYVGDEIVLSWTLRNGLRNQNCIRCFFNIKKQFRKRAAWFEKNFGVVPDFKAGYHFGDVTTGEIGEVKKEILFTGDVLNTTARIQSLCNTYNADLLISEKLLSPLKLPENRYTVTNMGEQELRGKDLKVRLFSIEEKRS</sequence>
<accession>A0A6P0USN8</accession>
<dbReference type="AlphaFoldDB" id="A0A6P0USN8"/>
<feature type="transmembrane region" description="Helical" evidence="1">
    <location>
        <begin position="12"/>
        <end position="31"/>
    </location>
</feature>
<name>A0A6P0USN8_9FLAO</name>
<dbReference type="CDD" id="cd07302">
    <property type="entry name" value="CHD"/>
    <property type="match status" value="1"/>
</dbReference>
<dbReference type="PANTHER" id="PTHR43081">
    <property type="entry name" value="ADENYLATE CYCLASE, TERMINAL-DIFFERENTIATION SPECIFIC-RELATED"/>
    <property type="match status" value="1"/>
</dbReference>
<evidence type="ECO:0000259" key="2">
    <source>
        <dbReference type="PROSITE" id="PS50125"/>
    </source>
</evidence>
<dbReference type="GO" id="GO:0009190">
    <property type="term" value="P:cyclic nucleotide biosynthetic process"/>
    <property type="evidence" value="ECO:0007669"/>
    <property type="project" value="InterPro"/>
</dbReference>
<comment type="caution">
    <text evidence="3">The sequence shown here is derived from an EMBL/GenBank/DDBJ whole genome shotgun (WGS) entry which is preliminary data.</text>
</comment>
<feature type="transmembrane region" description="Helical" evidence="1">
    <location>
        <begin position="90"/>
        <end position="117"/>
    </location>
</feature>
<evidence type="ECO:0000313" key="4">
    <source>
        <dbReference type="Proteomes" id="UP000468581"/>
    </source>
</evidence>
<evidence type="ECO:0000313" key="3">
    <source>
        <dbReference type="EMBL" id="NER13376.1"/>
    </source>
</evidence>
<dbReference type="GO" id="GO:0035556">
    <property type="term" value="P:intracellular signal transduction"/>
    <property type="evidence" value="ECO:0007669"/>
    <property type="project" value="InterPro"/>
</dbReference>
<gene>
    <name evidence="3" type="ORF">GWK08_08000</name>
</gene>
<dbReference type="Proteomes" id="UP000468581">
    <property type="component" value="Unassembled WGS sequence"/>
</dbReference>
<dbReference type="EMBL" id="JAABOO010000002">
    <property type="protein sequence ID" value="NER13376.1"/>
    <property type="molecule type" value="Genomic_DNA"/>
</dbReference>
<organism evidence="3 4">
    <name type="scientific">Leptobacterium flavescens</name>
    <dbReference type="NCBI Taxonomy" id="472055"/>
    <lineage>
        <taxon>Bacteria</taxon>
        <taxon>Pseudomonadati</taxon>
        <taxon>Bacteroidota</taxon>
        <taxon>Flavobacteriia</taxon>
        <taxon>Flavobacteriales</taxon>
        <taxon>Flavobacteriaceae</taxon>
        <taxon>Leptobacterium</taxon>
    </lineage>
</organism>
<dbReference type="InterPro" id="IPR050697">
    <property type="entry name" value="Adenylyl/Guanylyl_Cyclase_3/4"/>
</dbReference>
<evidence type="ECO:0000256" key="1">
    <source>
        <dbReference type="SAM" id="Phobius"/>
    </source>
</evidence>
<feature type="domain" description="Guanylate cyclase" evidence="2">
    <location>
        <begin position="185"/>
        <end position="314"/>
    </location>
</feature>
<dbReference type="InterPro" id="IPR001054">
    <property type="entry name" value="A/G_cyclase"/>
</dbReference>
<dbReference type="GO" id="GO:0004016">
    <property type="term" value="F:adenylate cyclase activity"/>
    <property type="evidence" value="ECO:0007669"/>
    <property type="project" value="UniProtKB-ARBA"/>
</dbReference>
<feature type="transmembrane region" description="Helical" evidence="1">
    <location>
        <begin position="137"/>
        <end position="157"/>
    </location>
</feature>